<dbReference type="GO" id="GO:0042619">
    <property type="term" value="P:poly-hydroxybutyrate biosynthetic process"/>
    <property type="evidence" value="ECO:0007669"/>
    <property type="project" value="UniProtKB-KW"/>
</dbReference>
<dbReference type="Pfam" id="PF09712">
    <property type="entry name" value="PHA_synth_III_E"/>
    <property type="match status" value="1"/>
</dbReference>
<comment type="pathway">
    <text evidence="1">Biopolymer metabolism; poly-(R)-3-hydroxybutanoate biosynthesis.</text>
</comment>
<proteinExistence type="predicted"/>
<evidence type="ECO:0000256" key="2">
    <source>
        <dbReference type="ARBA" id="ARBA00019066"/>
    </source>
</evidence>
<keyword evidence="6" id="KW-1185">Reference proteome</keyword>
<dbReference type="RefSeq" id="WP_109823892.1">
    <property type="nucleotide sequence ID" value="NZ_QGKL01000035.1"/>
</dbReference>
<evidence type="ECO:0000256" key="4">
    <source>
        <dbReference type="SAM" id="Coils"/>
    </source>
</evidence>
<keyword evidence="3" id="KW-0583">PHB biosynthesis</keyword>
<feature type="coiled-coil region" evidence="4">
    <location>
        <begin position="230"/>
        <end position="257"/>
    </location>
</feature>
<evidence type="ECO:0000256" key="3">
    <source>
        <dbReference type="ARBA" id="ARBA00022752"/>
    </source>
</evidence>
<comment type="caution">
    <text evidence="5">The sequence shown here is derived from an EMBL/GenBank/DDBJ whole genome shotgun (WGS) entry which is preliminary data.</text>
</comment>
<name>A0A317CG61_9GAMM</name>
<dbReference type="AlphaFoldDB" id="A0A317CG61"/>
<dbReference type="Proteomes" id="UP000245506">
    <property type="component" value="Unassembled WGS sequence"/>
</dbReference>
<accession>A0A317CG61</accession>
<evidence type="ECO:0000313" key="5">
    <source>
        <dbReference type="EMBL" id="PWQ95280.1"/>
    </source>
</evidence>
<keyword evidence="4" id="KW-0175">Coiled coil</keyword>
<evidence type="ECO:0000313" key="6">
    <source>
        <dbReference type="Proteomes" id="UP000245506"/>
    </source>
</evidence>
<dbReference type="OrthoDB" id="6115526at2"/>
<reference evidence="5 6" key="1">
    <citation type="submission" date="2018-05" db="EMBL/GenBank/DDBJ databases">
        <title>Leucothrix arctica sp. nov., isolated from Arctic seawater.</title>
        <authorList>
            <person name="Choi A."/>
            <person name="Baek K."/>
        </authorList>
    </citation>
    <scope>NUCLEOTIDE SEQUENCE [LARGE SCALE GENOMIC DNA]</scope>
    <source>
        <strain evidence="5 6">IMCC9719</strain>
    </source>
</reference>
<evidence type="ECO:0000256" key="1">
    <source>
        <dbReference type="ARBA" id="ARBA00004683"/>
    </source>
</evidence>
<organism evidence="5 6">
    <name type="scientific">Leucothrix arctica</name>
    <dbReference type="NCBI Taxonomy" id="1481894"/>
    <lineage>
        <taxon>Bacteria</taxon>
        <taxon>Pseudomonadati</taxon>
        <taxon>Pseudomonadota</taxon>
        <taxon>Gammaproteobacteria</taxon>
        <taxon>Thiotrichales</taxon>
        <taxon>Thiotrichaceae</taxon>
        <taxon>Leucothrix</taxon>
    </lineage>
</organism>
<dbReference type="UniPathway" id="UPA00917"/>
<dbReference type="EMBL" id="QGKL01000035">
    <property type="protein sequence ID" value="PWQ95280.1"/>
    <property type="molecule type" value="Genomic_DNA"/>
</dbReference>
<dbReference type="InterPro" id="IPR010123">
    <property type="entry name" value="PHA_synth_III_E"/>
</dbReference>
<protein>
    <recommendedName>
        <fullName evidence="2">Poly(3-hydroxyalkanoate) polymerase subunit PhaE</fullName>
    </recommendedName>
</protein>
<gene>
    <name evidence="5" type="ORF">DKT75_13125</name>
</gene>
<sequence>MSKNDGFEQMMNMWSEGQAAFFKAQKDSMESFENALSGTKKQKDSDPFAMWQDFVQAWAPNWDVKSMLDNPLDAGFSSGRDAFLNMITPSNWSPFAPEQLRTILESVAQGPQFADLATPQIEMAEAWRETLDYQQSLADMGKVLQETWARTLKKYTEEYSVDDLNSGDVSGALETWLKIANSELLETQRSNEFMAAQRGMLRSSIEIKARMREVAENWSESYQMPTRTELDDLMKTVHELRREVRKLKRDVVLLKKGQ</sequence>